<evidence type="ECO:0000259" key="2">
    <source>
        <dbReference type="Pfam" id="PF17223"/>
    </source>
</evidence>
<evidence type="ECO:0000256" key="1">
    <source>
        <dbReference type="SAM" id="SignalP"/>
    </source>
</evidence>
<accession>A0A5E4PW98</accession>
<gene>
    <name evidence="3" type="ORF">LSINAPIS_LOCUS2566</name>
</gene>
<protein>
    <recommendedName>
        <fullName evidence="2">Cuticle protein CPCFC domain-containing protein</fullName>
    </recommendedName>
</protein>
<evidence type="ECO:0000313" key="3">
    <source>
        <dbReference type="EMBL" id="VVC89444.1"/>
    </source>
</evidence>
<organism evidence="3 4">
    <name type="scientific">Leptidea sinapis</name>
    <dbReference type="NCBI Taxonomy" id="189913"/>
    <lineage>
        <taxon>Eukaryota</taxon>
        <taxon>Metazoa</taxon>
        <taxon>Ecdysozoa</taxon>
        <taxon>Arthropoda</taxon>
        <taxon>Hexapoda</taxon>
        <taxon>Insecta</taxon>
        <taxon>Pterygota</taxon>
        <taxon>Neoptera</taxon>
        <taxon>Endopterygota</taxon>
        <taxon>Lepidoptera</taxon>
        <taxon>Glossata</taxon>
        <taxon>Ditrysia</taxon>
        <taxon>Papilionoidea</taxon>
        <taxon>Pieridae</taxon>
        <taxon>Dismorphiinae</taxon>
        <taxon>Leptidea</taxon>
    </lineage>
</organism>
<feature type="chain" id="PRO_5023077301" description="Cuticle protein CPCFC domain-containing protein" evidence="1">
    <location>
        <begin position="18"/>
        <end position="71"/>
    </location>
</feature>
<keyword evidence="1" id="KW-0732">Signal</keyword>
<dbReference type="GO" id="GO:0042302">
    <property type="term" value="F:structural constituent of cuticle"/>
    <property type="evidence" value="ECO:0007669"/>
    <property type="project" value="InterPro"/>
</dbReference>
<dbReference type="EMBL" id="FZQP02000548">
    <property type="protein sequence ID" value="VVC89444.1"/>
    <property type="molecule type" value="Genomic_DNA"/>
</dbReference>
<dbReference type="InterPro" id="IPR033778">
    <property type="entry name" value="CPCFC"/>
</dbReference>
<feature type="signal peptide" evidence="1">
    <location>
        <begin position="1"/>
        <end position="17"/>
    </location>
</feature>
<feature type="domain" description="Cuticle protein CPCFC" evidence="2">
    <location>
        <begin position="20"/>
        <end position="36"/>
    </location>
</feature>
<evidence type="ECO:0000313" key="4">
    <source>
        <dbReference type="Proteomes" id="UP000324832"/>
    </source>
</evidence>
<reference evidence="3 4" key="1">
    <citation type="submission" date="2017-07" db="EMBL/GenBank/DDBJ databases">
        <authorList>
            <person name="Talla V."/>
            <person name="Backstrom N."/>
        </authorList>
    </citation>
    <scope>NUCLEOTIDE SEQUENCE [LARGE SCALE GENOMIC DNA]</scope>
</reference>
<dbReference type="Proteomes" id="UP000324832">
    <property type="component" value="Unassembled WGS sequence"/>
</dbReference>
<sequence length="71" mass="8069">MRVKLFIVCALAVVVIAREYPAGIDAAMCLNYPFCDHKMASKLSEQSMPMSGWVHNPRMLYMARNIFMIDA</sequence>
<keyword evidence="4" id="KW-1185">Reference proteome</keyword>
<name>A0A5E4PW98_9NEOP</name>
<dbReference type="Pfam" id="PF17223">
    <property type="entry name" value="CPCFC"/>
    <property type="match status" value="1"/>
</dbReference>
<dbReference type="AlphaFoldDB" id="A0A5E4PW98"/>
<proteinExistence type="predicted"/>